<dbReference type="InterPro" id="IPR001279">
    <property type="entry name" value="Metallo-B-lactamas"/>
</dbReference>
<keyword evidence="8" id="KW-1185">Reference proteome</keyword>
<sequence>MATASVHALSTGSLTLPERFFITPADPEAKHSVPSLSFLVQHQPTDNLSRTTRIVFDLGMRRDITLYPKVLEAHIKSRAPFTTEPDAVSSLAKGGLRASDIDFVFFSHVHYDHVGYPKDFADSNSNTKFLVGPGALDLLSGKKVLNIGSHSVFEPDLLPADRTIELPPPPVSSLASAQPLPLQSEIGIDTPLVLSWSSRPLAPFEHTIDLFGDGTVYIVNAPGHLPGHINLLVRTSVSPLKYVLLAGDACHDIRLFTGERDVATWTDDTGRQCCIHYDIPRAKQTIAMLAKAQREGVEVDINGVRQRGEVEVVFAHNWEWEEDALRRNRFWPGKI</sequence>
<dbReference type="Gene3D" id="3.60.15.10">
    <property type="entry name" value="Ribonuclease Z/Hydroxyacylglutathione hydrolase-like"/>
    <property type="match status" value="1"/>
</dbReference>
<comment type="caution">
    <text evidence="7">The sequence shown here is derived from an EMBL/GenBank/DDBJ whole genome shotgun (WGS) entry which is preliminary data.</text>
</comment>
<evidence type="ECO:0000313" key="7">
    <source>
        <dbReference type="EMBL" id="KAK5083121.1"/>
    </source>
</evidence>
<keyword evidence="4" id="KW-0378">Hydrolase</keyword>
<dbReference type="Proteomes" id="UP001309876">
    <property type="component" value="Unassembled WGS sequence"/>
</dbReference>
<protein>
    <recommendedName>
        <fullName evidence="6">Metallo-beta-lactamase domain-containing protein</fullName>
    </recommendedName>
</protein>
<dbReference type="EMBL" id="JAVRRJ010000007">
    <property type="protein sequence ID" value="KAK5083121.1"/>
    <property type="molecule type" value="Genomic_DNA"/>
</dbReference>
<dbReference type="GO" id="GO:0046872">
    <property type="term" value="F:metal ion binding"/>
    <property type="evidence" value="ECO:0007669"/>
    <property type="project" value="UniProtKB-KW"/>
</dbReference>
<comment type="similarity">
    <text evidence="2">Belongs to the metallo-beta-lactamase superfamily.</text>
</comment>
<organism evidence="7 8">
    <name type="scientific">Lithohypha guttulata</name>
    <dbReference type="NCBI Taxonomy" id="1690604"/>
    <lineage>
        <taxon>Eukaryota</taxon>
        <taxon>Fungi</taxon>
        <taxon>Dikarya</taxon>
        <taxon>Ascomycota</taxon>
        <taxon>Pezizomycotina</taxon>
        <taxon>Eurotiomycetes</taxon>
        <taxon>Chaetothyriomycetidae</taxon>
        <taxon>Chaetothyriales</taxon>
        <taxon>Trichomeriaceae</taxon>
        <taxon>Lithohypha</taxon>
    </lineage>
</organism>
<evidence type="ECO:0000313" key="8">
    <source>
        <dbReference type="Proteomes" id="UP001309876"/>
    </source>
</evidence>
<reference evidence="7 8" key="1">
    <citation type="submission" date="2023-08" db="EMBL/GenBank/DDBJ databases">
        <title>Black Yeasts Isolated from many extreme environments.</title>
        <authorList>
            <person name="Coleine C."/>
            <person name="Stajich J.E."/>
            <person name="Selbmann L."/>
        </authorList>
    </citation>
    <scope>NUCLEOTIDE SEQUENCE [LARGE SCALE GENOMIC DNA]</scope>
    <source>
        <strain evidence="7 8">CCFEE 5910</strain>
    </source>
</reference>
<dbReference type="Pfam" id="PF00753">
    <property type="entry name" value="Lactamase_B"/>
    <property type="match status" value="1"/>
</dbReference>
<dbReference type="InterPro" id="IPR051013">
    <property type="entry name" value="MBL_superfamily_lactonases"/>
</dbReference>
<evidence type="ECO:0000256" key="2">
    <source>
        <dbReference type="ARBA" id="ARBA00007749"/>
    </source>
</evidence>
<dbReference type="AlphaFoldDB" id="A0AAN7SWV9"/>
<name>A0AAN7SWV9_9EURO</name>
<dbReference type="PANTHER" id="PTHR42978">
    <property type="entry name" value="QUORUM-QUENCHING LACTONASE YTNP-RELATED-RELATED"/>
    <property type="match status" value="1"/>
</dbReference>
<evidence type="ECO:0000256" key="3">
    <source>
        <dbReference type="ARBA" id="ARBA00022723"/>
    </source>
</evidence>
<dbReference type="SUPFAM" id="SSF56281">
    <property type="entry name" value="Metallo-hydrolase/oxidoreductase"/>
    <property type="match status" value="1"/>
</dbReference>
<dbReference type="PANTHER" id="PTHR42978:SF2">
    <property type="entry name" value="102 KBASES UNSTABLE REGION: FROM 1 TO 119443"/>
    <property type="match status" value="1"/>
</dbReference>
<dbReference type="GO" id="GO:0016787">
    <property type="term" value="F:hydrolase activity"/>
    <property type="evidence" value="ECO:0007669"/>
    <property type="project" value="UniProtKB-KW"/>
</dbReference>
<evidence type="ECO:0000259" key="6">
    <source>
        <dbReference type="Pfam" id="PF00753"/>
    </source>
</evidence>
<dbReference type="InterPro" id="IPR036866">
    <property type="entry name" value="RibonucZ/Hydroxyglut_hydro"/>
</dbReference>
<comment type="cofactor">
    <cofactor evidence="1">
        <name>Zn(2+)</name>
        <dbReference type="ChEBI" id="CHEBI:29105"/>
    </cofactor>
</comment>
<dbReference type="CDD" id="cd07730">
    <property type="entry name" value="metallo-hydrolase-like_MBL-fold"/>
    <property type="match status" value="1"/>
</dbReference>
<keyword evidence="5" id="KW-0862">Zinc</keyword>
<accession>A0AAN7SWV9</accession>
<keyword evidence="3" id="KW-0479">Metal-binding</keyword>
<evidence type="ECO:0000256" key="4">
    <source>
        <dbReference type="ARBA" id="ARBA00022801"/>
    </source>
</evidence>
<evidence type="ECO:0000256" key="1">
    <source>
        <dbReference type="ARBA" id="ARBA00001947"/>
    </source>
</evidence>
<evidence type="ECO:0000256" key="5">
    <source>
        <dbReference type="ARBA" id="ARBA00022833"/>
    </source>
</evidence>
<gene>
    <name evidence="7" type="ORF">LTR05_007004</name>
</gene>
<feature type="domain" description="Metallo-beta-lactamase" evidence="6">
    <location>
        <begin position="51"/>
        <end position="229"/>
    </location>
</feature>
<proteinExistence type="inferred from homology"/>